<proteinExistence type="inferred from homology"/>
<name>A0A9P6Y3W4_RHIOR</name>
<comment type="similarity">
    <text evidence="2 4">Belongs to the eukaryotic RPC7 RNA polymerase subunit family.</text>
</comment>
<feature type="compositionally biased region" description="Acidic residues" evidence="5">
    <location>
        <begin position="204"/>
        <end position="219"/>
    </location>
</feature>
<dbReference type="AlphaFoldDB" id="A0A9P6Y3W4"/>
<protein>
    <recommendedName>
        <fullName evidence="4">DNA-directed RNA polymerase III subunit</fullName>
    </recommendedName>
</protein>
<evidence type="ECO:0000256" key="1">
    <source>
        <dbReference type="ARBA" id="ARBA00004123"/>
    </source>
</evidence>
<organism evidence="6 7">
    <name type="scientific">Rhizopus oryzae</name>
    <name type="common">Mucormycosis agent</name>
    <name type="synonym">Rhizopus arrhizus var. delemar</name>
    <dbReference type="NCBI Taxonomy" id="64495"/>
    <lineage>
        <taxon>Eukaryota</taxon>
        <taxon>Fungi</taxon>
        <taxon>Fungi incertae sedis</taxon>
        <taxon>Mucoromycota</taxon>
        <taxon>Mucoromycotina</taxon>
        <taxon>Mucoromycetes</taxon>
        <taxon>Mucorales</taxon>
        <taxon>Mucorineae</taxon>
        <taxon>Rhizopodaceae</taxon>
        <taxon>Rhizopus</taxon>
    </lineage>
</organism>
<gene>
    <name evidence="6" type="ORF">G6F51_009457</name>
</gene>
<feature type="region of interest" description="Disordered" evidence="5">
    <location>
        <begin position="146"/>
        <end position="219"/>
    </location>
</feature>
<evidence type="ECO:0000313" key="7">
    <source>
        <dbReference type="Proteomes" id="UP000717996"/>
    </source>
</evidence>
<dbReference type="Proteomes" id="UP000717996">
    <property type="component" value="Unassembled WGS sequence"/>
</dbReference>
<dbReference type="Pfam" id="PF11705">
    <property type="entry name" value="RNA_pol_3_Rpc31"/>
    <property type="match status" value="1"/>
</dbReference>
<comment type="subcellular location">
    <subcellularLocation>
        <location evidence="1 4">Nucleus</location>
    </subcellularLocation>
</comment>
<dbReference type="OMA" id="KDLHAPF"/>
<dbReference type="OrthoDB" id="5377312at2759"/>
<evidence type="ECO:0000256" key="2">
    <source>
        <dbReference type="ARBA" id="ARBA00008352"/>
    </source>
</evidence>
<dbReference type="PANTHER" id="PTHR15367">
    <property type="entry name" value="DNA-DIRECTED RNA POLYMERASE III"/>
    <property type="match status" value="1"/>
</dbReference>
<comment type="function">
    <text evidence="4">DNA-dependent RNA polymerase catalyzes the transcription of DNA into RNA using the four ribonucleoside triphosphates as substrates. Specific peripheric component of RNA polymerase III which synthesizes small RNAs, such as 5S rRNA and tRNAs.</text>
</comment>
<dbReference type="PANTHER" id="PTHR15367:SF2">
    <property type="entry name" value="DNA-DIRECTED RNA POLYMERASE III SUBUNIT"/>
    <property type="match status" value="1"/>
</dbReference>
<comment type="caution">
    <text evidence="6">The sequence shown here is derived from an EMBL/GenBank/DDBJ whole genome shotgun (WGS) entry which is preliminary data.</text>
</comment>
<keyword evidence="3 4" id="KW-0539">Nucleus</keyword>
<evidence type="ECO:0000256" key="5">
    <source>
        <dbReference type="SAM" id="MobiDB-lite"/>
    </source>
</evidence>
<evidence type="ECO:0000313" key="6">
    <source>
        <dbReference type="EMBL" id="KAG1538934.1"/>
    </source>
</evidence>
<comment type="subunit">
    <text evidence="4">Component of the RNA polymerase III (Pol III) complex.</text>
</comment>
<accession>A0A9P6Y3W4</accession>
<feature type="compositionally biased region" description="Acidic residues" evidence="5">
    <location>
        <begin position="155"/>
        <end position="168"/>
    </location>
</feature>
<dbReference type="GO" id="GO:0006383">
    <property type="term" value="P:transcription by RNA polymerase III"/>
    <property type="evidence" value="ECO:0007669"/>
    <property type="project" value="UniProtKB-UniRule"/>
</dbReference>
<sequence>MSRGGRGGGFGRGGGGGGAQSGAMQLVSFDLLKDLNAGSLFNVNTDLFPEMDVPIPRKPTSNESHQWRLRKEYLEMVKSSPFYLTAPPPPPDIERYSDKYKVQETKKTLREIETDLDFFPEELQNILEPKRAKKKQKTATLQDEYAQLEAILNAEGDDGKEGEDGEDGEEKKEGEEEEEYEEEYEDEEELVDDNDYAQNYFDNGEGDDVDDDDDGGDYY</sequence>
<dbReference type="InterPro" id="IPR024661">
    <property type="entry name" value="RNA_pol_III_Rpc31"/>
</dbReference>
<evidence type="ECO:0000256" key="3">
    <source>
        <dbReference type="ARBA" id="ARBA00023242"/>
    </source>
</evidence>
<dbReference type="PIRSF" id="PIRSF000777">
    <property type="entry name" value="RNA_polIII_C31"/>
    <property type="match status" value="1"/>
</dbReference>
<reference evidence="6" key="1">
    <citation type="journal article" date="2020" name="Microb. Genom.">
        <title>Genetic diversity of clinical and environmental Mucorales isolates obtained from an investigation of mucormycosis cases among solid organ transplant recipients.</title>
        <authorList>
            <person name="Nguyen M.H."/>
            <person name="Kaul D."/>
            <person name="Muto C."/>
            <person name="Cheng S.J."/>
            <person name="Richter R.A."/>
            <person name="Bruno V.M."/>
            <person name="Liu G."/>
            <person name="Beyhan S."/>
            <person name="Sundermann A.J."/>
            <person name="Mounaud S."/>
            <person name="Pasculle A.W."/>
            <person name="Nierman W.C."/>
            <person name="Driscoll E."/>
            <person name="Cumbie R."/>
            <person name="Clancy C.J."/>
            <person name="Dupont C.L."/>
        </authorList>
    </citation>
    <scope>NUCLEOTIDE SEQUENCE</scope>
    <source>
        <strain evidence="6">GL16</strain>
    </source>
</reference>
<evidence type="ECO:0000256" key="4">
    <source>
        <dbReference type="PIRNR" id="PIRNR000777"/>
    </source>
</evidence>
<feature type="compositionally biased region" description="Acidic residues" evidence="5">
    <location>
        <begin position="175"/>
        <end position="195"/>
    </location>
</feature>
<dbReference type="GO" id="GO:0005666">
    <property type="term" value="C:RNA polymerase III complex"/>
    <property type="evidence" value="ECO:0007669"/>
    <property type="project" value="UniProtKB-UniRule"/>
</dbReference>
<dbReference type="EMBL" id="JAANIT010001738">
    <property type="protein sequence ID" value="KAG1538934.1"/>
    <property type="molecule type" value="Genomic_DNA"/>
</dbReference>